<accession>A0A2T7NVC7</accession>
<comment type="subcellular location">
    <subcellularLocation>
        <location evidence="3">Synapse</location>
    </subcellularLocation>
</comment>
<dbReference type="GO" id="GO:0048791">
    <property type="term" value="P:calcium ion-regulated exocytosis of neurotransmitter"/>
    <property type="evidence" value="ECO:0007669"/>
    <property type="project" value="TreeGrafter"/>
</dbReference>
<evidence type="ECO:0000256" key="4">
    <source>
        <dbReference type="SAM" id="MobiDB-lite"/>
    </source>
</evidence>
<keyword evidence="2" id="KW-0770">Synapse</keyword>
<dbReference type="InterPro" id="IPR039032">
    <property type="entry name" value="Rim-like"/>
</dbReference>
<keyword evidence="1" id="KW-0677">Repeat</keyword>
<dbReference type="SMART" id="SM00239">
    <property type="entry name" value="C2"/>
    <property type="match status" value="1"/>
</dbReference>
<name>A0A2T7NVC7_POMCA</name>
<comment type="caution">
    <text evidence="6">The sequence shown here is derived from an EMBL/GenBank/DDBJ whole genome shotgun (WGS) entry which is preliminary data.</text>
</comment>
<dbReference type="EMBL" id="PZQS01000009">
    <property type="protein sequence ID" value="PVD25129.1"/>
    <property type="molecule type" value="Genomic_DNA"/>
</dbReference>
<dbReference type="PANTHER" id="PTHR12157:SF25">
    <property type="entry name" value="REGULATING SYNAPTIC MEMBRANE EXOCYTOSIS PROTEIN 3"/>
    <property type="match status" value="1"/>
</dbReference>
<reference evidence="6 7" key="1">
    <citation type="submission" date="2018-04" db="EMBL/GenBank/DDBJ databases">
        <title>The genome of golden apple snail Pomacea canaliculata provides insight into stress tolerance and invasive adaptation.</title>
        <authorList>
            <person name="Liu C."/>
            <person name="Liu B."/>
            <person name="Ren Y."/>
            <person name="Zhang Y."/>
            <person name="Wang H."/>
            <person name="Li S."/>
            <person name="Jiang F."/>
            <person name="Yin L."/>
            <person name="Zhang G."/>
            <person name="Qian W."/>
            <person name="Fan W."/>
        </authorList>
    </citation>
    <scope>NUCLEOTIDE SEQUENCE [LARGE SCALE GENOMIC DNA]</scope>
    <source>
        <strain evidence="6">SZHN2017</strain>
        <tissue evidence="6">Muscle</tissue>
    </source>
</reference>
<evidence type="ECO:0000256" key="1">
    <source>
        <dbReference type="ARBA" id="ARBA00022737"/>
    </source>
</evidence>
<dbReference type="GO" id="GO:0042734">
    <property type="term" value="C:presynaptic membrane"/>
    <property type="evidence" value="ECO:0007669"/>
    <property type="project" value="TreeGrafter"/>
</dbReference>
<gene>
    <name evidence="6" type="ORF">C0Q70_15627</name>
</gene>
<organism evidence="6 7">
    <name type="scientific">Pomacea canaliculata</name>
    <name type="common">Golden apple snail</name>
    <dbReference type="NCBI Taxonomy" id="400727"/>
    <lineage>
        <taxon>Eukaryota</taxon>
        <taxon>Metazoa</taxon>
        <taxon>Spiralia</taxon>
        <taxon>Lophotrochozoa</taxon>
        <taxon>Mollusca</taxon>
        <taxon>Gastropoda</taxon>
        <taxon>Caenogastropoda</taxon>
        <taxon>Architaenioglossa</taxon>
        <taxon>Ampullarioidea</taxon>
        <taxon>Ampullariidae</taxon>
        <taxon>Pomacea</taxon>
    </lineage>
</organism>
<dbReference type="Pfam" id="PF00168">
    <property type="entry name" value="C2"/>
    <property type="match status" value="1"/>
</dbReference>
<proteinExistence type="predicted"/>
<feature type="domain" description="C2" evidence="5">
    <location>
        <begin position="7"/>
        <end position="129"/>
    </location>
</feature>
<dbReference type="SUPFAM" id="SSF49562">
    <property type="entry name" value="C2 domain (Calcium/lipid-binding domain, CaLB)"/>
    <property type="match status" value="1"/>
</dbReference>
<dbReference type="PRINTS" id="PR00399">
    <property type="entry name" value="SYNAPTOTAGMN"/>
</dbReference>
<dbReference type="PROSITE" id="PS50004">
    <property type="entry name" value="C2"/>
    <property type="match status" value="1"/>
</dbReference>
<dbReference type="GO" id="GO:0042391">
    <property type="term" value="P:regulation of membrane potential"/>
    <property type="evidence" value="ECO:0007669"/>
    <property type="project" value="TreeGrafter"/>
</dbReference>
<dbReference type="InterPro" id="IPR001565">
    <property type="entry name" value="Synaptotagmin"/>
</dbReference>
<feature type="compositionally biased region" description="Polar residues" evidence="4">
    <location>
        <begin position="172"/>
        <end position="183"/>
    </location>
</feature>
<evidence type="ECO:0000313" key="6">
    <source>
        <dbReference type="EMBL" id="PVD25129.1"/>
    </source>
</evidence>
<dbReference type="InterPro" id="IPR035892">
    <property type="entry name" value="C2_domain_sf"/>
</dbReference>
<dbReference type="Gene3D" id="2.60.40.150">
    <property type="entry name" value="C2 domain"/>
    <property type="match status" value="1"/>
</dbReference>
<dbReference type="InterPro" id="IPR000008">
    <property type="entry name" value="C2_dom"/>
</dbReference>
<dbReference type="Proteomes" id="UP000245119">
    <property type="component" value="Linkage Group LG9"/>
</dbReference>
<feature type="region of interest" description="Disordered" evidence="4">
    <location>
        <begin position="143"/>
        <end position="238"/>
    </location>
</feature>
<evidence type="ECO:0000256" key="3">
    <source>
        <dbReference type="ARBA" id="ARBA00034103"/>
    </source>
</evidence>
<dbReference type="PRINTS" id="PR00360">
    <property type="entry name" value="C2DOMAIN"/>
</dbReference>
<dbReference type="AlphaFoldDB" id="A0A2T7NVC7"/>
<feature type="compositionally biased region" description="Basic residues" evidence="4">
    <location>
        <begin position="160"/>
        <end position="169"/>
    </location>
</feature>
<keyword evidence="7" id="KW-1185">Reference proteome</keyword>
<dbReference type="GO" id="GO:0048167">
    <property type="term" value="P:regulation of synaptic plasticity"/>
    <property type="evidence" value="ECO:0007669"/>
    <property type="project" value="TreeGrafter"/>
</dbReference>
<evidence type="ECO:0000256" key="2">
    <source>
        <dbReference type="ARBA" id="ARBA00023018"/>
    </source>
</evidence>
<sequence length="238" mass="26682">MRPEDKGLGAIQLQLSHDDYDNTLNVHVIQAVNLRPRDINGLSDPFVKVYLLPGRGPENKRRTKHIPRTLNPEWHQTLVFQDVARGELQNKVLELTVWDYDRFKANDFLGELVLELSEFGFLDNKPHWYPLREHVIIQSFELPKSSVPPPLTSTADSKMKSKSPRHGKRQGASATRLSETSGSGVDIGPRRRSMETLANPDQNNRKESNLAVSLSSPAGNGGVGDDDDDTETQALRPE</sequence>
<dbReference type="GO" id="GO:0048788">
    <property type="term" value="C:cytoskeleton of presynaptic active zone"/>
    <property type="evidence" value="ECO:0007669"/>
    <property type="project" value="TreeGrafter"/>
</dbReference>
<dbReference type="PANTHER" id="PTHR12157">
    <property type="entry name" value="REGULATING SYNAPTIC MEMBRANE EXOCYTOSIS PROTEIN"/>
    <property type="match status" value="1"/>
</dbReference>
<evidence type="ECO:0000313" key="7">
    <source>
        <dbReference type="Proteomes" id="UP000245119"/>
    </source>
</evidence>
<evidence type="ECO:0000259" key="5">
    <source>
        <dbReference type="PROSITE" id="PS50004"/>
    </source>
</evidence>
<protein>
    <recommendedName>
        <fullName evidence="5">C2 domain-containing protein</fullName>
    </recommendedName>
</protein>
<dbReference type="GO" id="GO:0044325">
    <property type="term" value="F:transmembrane transporter binding"/>
    <property type="evidence" value="ECO:0007669"/>
    <property type="project" value="TreeGrafter"/>
</dbReference>
<dbReference type="CDD" id="cd04031">
    <property type="entry name" value="C2A_RIM1alpha"/>
    <property type="match status" value="1"/>
</dbReference>
<dbReference type="GO" id="GO:0050806">
    <property type="term" value="P:positive regulation of synaptic transmission"/>
    <property type="evidence" value="ECO:0007669"/>
    <property type="project" value="TreeGrafter"/>
</dbReference>
<dbReference type="GO" id="GO:2000300">
    <property type="term" value="P:regulation of synaptic vesicle exocytosis"/>
    <property type="evidence" value="ECO:0007669"/>
    <property type="project" value="TreeGrafter"/>
</dbReference>
<dbReference type="GO" id="GO:0031267">
    <property type="term" value="F:small GTPase binding"/>
    <property type="evidence" value="ECO:0007669"/>
    <property type="project" value="InterPro"/>
</dbReference>
<dbReference type="OrthoDB" id="270970at2759"/>